<dbReference type="SUPFAM" id="SSF52980">
    <property type="entry name" value="Restriction endonuclease-like"/>
    <property type="match status" value="1"/>
</dbReference>
<feature type="domain" description="Restriction endonuclease type II-like" evidence="1">
    <location>
        <begin position="227"/>
        <end position="291"/>
    </location>
</feature>
<dbReference type="EMBL" id="BJXA01000081">
    <property type="protein sequence ID" value="GEM42963.1"/>
    <property type="molecule type" value="Genomic_DNA"/>
</dbReference>
<dbReference type="AlphaFoldDB" id="A0A511MQT3"/>
<dbReference type="InterPro" id="IPR049468">
    <property type="entry name" value="Restrct_endonuc-II-like_dom"/>
</dbReference>
<proteinExistence type="predicted"/>
<keyword evidence="3" id="KW-1185">Reference proteome</keyword>
<dbReference type="Gene3D" id="3.40.960.10">
    <property type="entry name" value="VSR Endonuclease"/>
    <property type="match status" value="1"/>
</dbReference>
<sequence length="308" mass="34383">MGRDAIGVEQDWGMGVLDEPFPGSWALRAGLVRRWQLRTEYERIHQDVYLRKGVALDARGRALAAGYWAKGKAVLSGFSAAAMHGTRWLDSKPAEITLPAHVRAPRGVRVYRDAIPDDEVCSIDGFRCTTPARTALDLGRHLEFAEAVEVLDALCQATGLESAAIEQLIDRHPGIRGCRKLRKVLPYIDGGAESIQESRTRLMLCQAGLPTPETQIRVCDRFGRCLARLDMGWRRWQVAVEYDGEQHWTDPHQRTKDIDRTATLEALGWTLIRVNSTLLTTDPAKFLTRTRLALHANGAPIWPSPNGT</sequence>
<dbReference type="Pfam" id="PF18741">
    <property type="entry name" value="MTES_1575"/>
    <property type="match status" value="1"/>
</dbReference>
<evidence type="ECO:0000259" key="1">
    <source>
        <dbReference type="Pfam" id="PF18741"/>
    </source>
</evidence>
<dbReference type="InterPro" id="IPR011335">
    <property type="entry name" value="Restrct_endonuc-II-like"/>
</dbReference>
<organism evidence="2 3">
    <name type="scientific">Nocardia ninae NBRC 108245</name>
    <dbReference type="NCBI Taxonomy" id="1210091"/>
    <lineage>
        <taxon>Bacteria</taxon>
        <taxon>Bacillati</taxon>
        <taxon>Actinomycetota</taxon>
        <taxon>Actinomycetes</taxon>
        <taxon>Mycobacteriales</taxon>
        <taxon>Nocardiaceae</taxon>
        <taxon>Nocardia</taxon>
    </lineage>
</organism>
<evidence type="ECO:0000313" key="2">
    <source>
        <dbReference type="EMBL" id="GEM42963.1"/>
    </source>
</evidence>
<evidence type="ECO:0000313" key="3">
    <source>
        <dbReference type="Proteomes" id="UP000321424"/>
    </source>
</evidence>
<name>A0A511MQT3_9NOCA</name>
<reference evidence="2 3" key="1">
    <citation type="submission" date="2019-07" db="EMBL/GenBank/DDBJ databases">
        <title>Whole genome shotgun sequence of Nocardia ninae NBRC 108245.</title>
        <authorList>
            <person name="Hosoyama A."/>
            <person name="Uohara A."/>
            <person name="Ohji S."/>
            <person name="Ichikawa N."/>
        </authorList>
    </citation>
    <scope>NUCLEOTIDE SEQUENCE [LARGE SCALE GENOMIC DNA]</scope>
    <source>
        <strain evidence="2 3">NBRC 108245</strain>
    </source>
</reference>
<dbReference type="Proteomes" id="UP000321424">
    <property type="component" value="Unassembled WGS sequence"/>
</dbReference>
<protein>
    <recommendedName>
        <fullName evidence="1">Restriction endonuclease type II-like domain-containing protein</fullName>
    </recommendedName>
</protein>
<gene>
    <name evidence="2" type="ORF">NN4_74820</name>
</gene>
<accession>A0A511MQT3</accession>
<comment type="caution">
    <text evidence="2">The sequence shown here is derived from an EMBL/GenBank/DDBJ whole genome shotgun (WGS) entry which is preliminary data.</text>
</comment>